<organism evidence="3 4">
    <name type="scientific">Iris pallida</name>
    <name type="common">Sweet iris</name>
    <dbReference type="NCBI Taxonomy" id="29817"/>
    <lineage>
        <taxon>Eukaryota</taxon>
        <taxon>Viridiplantae</taxon>
        <taxon>Streptophyta</taxon>
        <taxon>Embryophyta</taxon>
        <taxon>Tracheophyta</taxon>
        <taxon>Spermatophyta</taxon>
        <taxon>Magnoliopsida</taxon>
        <taxon>Liliopsida</taxon>
        <taxon>Asparagales</taxon>
        <taxon>Iridaceae</taxon>
        <taxon>Iridoideae</taxon>
        <taxon>Irideae</taxon>
        <taxon>Iris</taxon>
    </lineage>
</organism>
<evidence type="ECO:0000313" key="2">
    <source>
        <dbReference type="EMBL" id="KAJ6793109.1"/>
    </source>
</evidence>
<keyword evidence="4" id="KW-1185">Reference proteome</keyword>
<dbReference type="SUPFAM" id="SSF54768">
    <property type="entry name" value="dsRNA-binding domain-like"/>
    <property type="match status" value="1"/>
</dbReference>
<dbReference type="EMBL" id="JANAVB010027816">
    <property type="protein sequence ID" value="KAJ6817500.1"/>
    <property type="molecule type" value="Genomic_DNA"/>
</dbReference>
<feature type="region of interest" description="Disordered" evidence="1">
    <location>
        <begin position="39"/>
        <end position="90"/>
    </location>
</feature>
<accession>A0AAX6FMA4</accession>
<feature type="compositionally biased region" description="Basic and acidic residues" evidence="1">
    <location>
        <begin position="54"/>
        <end position="67"/>
    </location>
</feature>
<protein>
    <submittedName>
        <fullName evidence="3">Ribonuclease 3-like protein 1</fullName>
    </submittedName>
</protein>
<dbReference type="EMBL" id="JANAVB010043219">
    <property type="protein sequence ID" value="KAJ6793109.1"/>
    <property type="molecule type" value="Genomic_DNA"/>
</dbReference>
<proteinExistence type="predicted"/>
<reference evidence="3" key="2">
    <citation type="submission" date="2023-04" db="EMBL/GenBank/DDBJ databases">
        <authorList>
            <person name="Bruccoleri R.E."/>
            <person name="Oakeley E.J."/>
            <person name="Faust A.-M."/>
            <person name="Dessus-Babus S."/>
            <person name="Altorfer M."/>
            <person name="Burckhardt D."/>
            <person name="Oertli M."/>
            <person name="Naumann U."/>
            <person name="Petersen F."/>
            <person name="Wong J."/>
        </authorList>
    </citation>
    <scope>NUCLEOTIDE SEQUENCE</scope>
    <source>
        <strain evidence="3">GSM-AAB239-AS_SAM_17_03QT</strain>
        <tissue evidence="3">Leaf</tissue>
    </source>
</reference>
<dbReference type="Gene3D" id="3.30.160.20">
    <property type="match status" value="1"/>
</dbReference>
<dbReference type="Pfam" id="PF14709">
    <property type="entry name" value="DND1_DSRM"/>
    <property type="match status" value="1"/>
</dbReference>
<name>A0AAX6FMA4_IRIPA</name>
<evidence type="ECO:0000256" key="1">
    <source>
        <dbReference type="SAM" id="MobiDB-lite"/>
    </source>
</evidence>
<feature type="region of interest" description="Disordered" evidence="1">
    <location>
        <begin position="112"/>
        <end position="158"/>
    </location>
</feature>
<dbReference type="Proteomes" id="UP001140949">
    <property type="component" value="Unassembled WGS sequence"/>
</dbReference>
<comment type="caution">
    <text evidence="3">The sequence shown here is derived from an EMBL/GenBank/DDBJ whole genome shotgun (WGS) entry which is preliminary data.</text>
</comment>
<reference evidence="3" key="1">
    <citation type="journal article" date="2023" name="GigaByte">
        <title>Genome assembly of the bearded iris, Iris pallida Lam.</title>
        <authorList>
            <person name="Bruccoleri R.E."/>
            <person name="Oakeley E.J."/>
            <person name="Faust A.M.E."/>
            <person name="Altorfer M."/>
            <person name="Dessus-Babus S."/>
            <person name="Burckhardt D."/>
            <person name="Oertli M."/>
            <person name="Naumann U."/>
            <person name="Petersen F."/>
            <person name="Wong J."/>
        </authorList>
    </citation>
    <scope>NUCLEOTIDE SEQUENCE</scope>
    <source>
        <strain evidence="3">GSM-AAB239-AS_SAM_17_03QT</strain>
    </source>
</reference>
<evidence type="ECO:0000313" key="3">
    <source>
        <dbReference type="EMBL" id="KAJ6817500.1"/>
    </source>
</evidence>
<evidence type="ECO:0000313" key="4">
    <source>
        <dbReference type="Proteomes" id="UP001140949"/>
    </source>
</evidence>
<gene>
    <name evidence="2" type="ORF">M6B38_111035</name>
    <name evidence="3" type="ORF">M6B38_413750</name>
</gene>
<sequence>MEKGSEPVVSSRPMTRWWPTADGGVRVWVDPMTEEAFVGSKHKGKSSEIILESSTKEDERKNYDEKLLSTPKTNSLSSEVLPQELEKAPESNFPDLEATTYALIGSKHKGKSSELILESSTEEDEQKNYDEKLLSTPKTNSLPSEVLPQEPEKAPESNCPEKEAYCTARSLLLDICIANNWSIPSYGLLEKGSSEEKIFTARVTVEVEFISSTLLECFSEPKAQKEEAQEQAAEGALWYLGHLGYFKP</sequence>
<feature type="compositionally biased region" description="Polar residues" evidence="1">
    <location>
        <begin position="70"/>
        <end position="80"/>
    </location>
</feature>
<dbReference type="AlphaFoldDB" id="A0AAX6FMA4"/>